<keyword evidence="5" id="KW-0732">Signal</keyword>
<name>A0A317DJJ2_9ACTN</name>
<evidence type="ECO:0000256" key="3">
    <source>
        <dbReference type="ARBA" id="ARBA00022801"/>
    </source>
</evidence>
<dbReference type="SUPFAM" id="SSF53474">
    <property type="entry name" value="alpha/beta-Hydrolases"/>
    <property type="match status" value="1"/>
</dbReference>
<proteinExistence type="inferred from homology"/>
<feature type="signal peptide" evidence="5">
    <location>
        <begin position="1"/>
        <end position="24"/>
    </location>
</feature>
<comment type="similarity">
    <text evidence="1">Belongs to the cutinase family.</text>
</comment>
<dbReference type="InterPro" id="IPR000675">
    <property type="entry name" value="Cutinase/axe"/>
</dbReference>
<dbReference type="Pfam" id="PF05345">
    <property type="entry name" value="He_PIG"/>
    <property type="match status" value="1"/>
</dbReference>
<gene>
    <name evidence="6" type="ORF">DKT69_14550</name>
</gene>
<evidence type="ECO:0000256" key="2">
    <source>
        <dbReference type="ARBA" id="ARBA00022487"/>
    </source>
</evidence>
<keyword evidence="2" id="KW-0719">Serine esterase</keyword>
<keyword evidence="4" id="KW-1015">Disulfide bond</keyword>
<dbReference type="Gene3D" id="2.130.10.10">
    <property type="entry name" value="YVTN repeat-like/Quinoprotein amine dehydrogenase"/>
    <property type="match status" value="1"/>
</dbReference>
<dbReference type="GO" id="GO:0052689">
    <property type="term" value="F:carboxylic ester hydrolase activity"/>
    <property type="evidence" value="ECO:0007669"/>
    <property type="project" value="UniProtKB-KW"/>
</dbReference>
<accession>A0A317DJJ2</accession>
<evidence type="ECO:0000313" key="6">
    <source>
        <dbReference type="EMBL" id="PWR14767.1"/>
    </source>
</evidence>
<evidence type="ECO:0000256" key="1">
    <source>
        <dbReference type="ARBA" id="ARBA00007534"/>
    </source>
</evidence>
<reference evidence="6 7" key="1">
    <citation type="submission" date="2018-05" db="EMBL/GenBank/DDBJ databases">
        <title>Micromonosporas from Atacama Desert.</title>
        <authorList>
            <person name="Carro L."/>
            <person name="Golinska P."/>
            <person name="Klenk H.-P."/>
            <person name="Goodfellow M."/>
        </authorList>
    </citation>
    <scope>NUCLEOTIDE SEQUENCE [LARGE SCALE GENOMIC DNA]</scope>
    <source>
        <strain evidence="6 7">4G51</strain>
    </source>
</reference>
<dbReference type="Proteomes" id="UP000246050">
    <property type="component" value="Unassembled WGS sequence"/>
</dbReference>
<dbReference type="Pfam" id="PF01083">
    <property type="entry name" value="Cutinase"/>
    <property type="match status" value="1"/>
</dbReference>
<feature type="chain" id="PRO_5016431322" description="Cutinase" evidence="5">
    <location>
        <begin position="25"/>
        <end position="738"/>
    </location>
</feature>
<evidence type="ECO:0000256" key="5">
    <source>
        <dbReference type="SAM" id="SignalP"/>
    </source>
</evidence>
<evidence type="ECO:0008006" key="8">
    <source>
        <dbReference type="Google" id="ProtNLM"/>
    </source>
</evidence>
<dbReference type="InterPro" id="IPR015943">
    <property type="entry name" value="WD40/YVTN_repeat-like_dom_sf"/>
</dbReference>
<sequence>MAALAVCVAASGAVAPIAAGHAQAAAQPTVCGEVFFLGARGSGQQQEGVADSSSPNFDSRTGFGPQVYQLYEKMKAGLGGRNLQSQALVYPAESVDVLKPTATQRTAIATALGKRGPARAAAIAAVIGDWRVSNLATYIGGLQIGVDAAYTTLTLRARSCPNERLVLAGYSQGAMVMHRLLNRLKDNAGRSILNRVDGVGLVADGDRVRNTEAVFLLGDPPSSHAGNGVASYFHLYNRDIPVEVGNLTVNICDRNDPVCDFRGLWTLQNSGHASEIHSGYTNGASLERAAKLLAAQVVRVPAPRVPAQVIGMVGQPLSLQLNANVVQGATLEWRVPSPYYLPDGLTMTTAGLIKGTPMSAFNGTTRVAVRAKYRGKFSAWIPADLTWAISAPSPVPNQPLMVTAFDTGIAGLGVFTPAATGKDGTLYFGASWDCPGWVCEDPWSSGDYGLLGVDPTTGQVTKKWRLPSGIKGATGQALAPVFDETGGAWIATTTGLARFSATGQVATLTLESDSEAIGAIGLAGLPDGTMWVWPYSTKLPQMLRLHSDGTTKPLTIPDGLSMYPSSYVDPAGTLWTTATPPVGGNRYLAAISLTGQVSTYPLPDWAISNCIAYPTPIVVGVVGSRVVLSGAQPRAIGCDDKPGAVFDIKDQTFIQTMSSPWTHSELGPDGRLWFANLNGCDSIGCGVARWDPQTKAIDATLGVDAYMRPGRASDGSMWVSEYSQSLMHDVLVRYSLPQ</sequence>
<comment type="caution">
    <text evidence="6">The sequence shown here is derived from an EMBL/GenBank/DDBJ whole genome shotgun (WGS) entry which is preliminary data.</text>
</comment>
<dbReference type="AlphaFoldDB" id="A0A317DJJ2"/>
<dbReference type="InterPro" id="IPR029058">
    <property type="entry name" value="AB_hydrolase_fold"/>
</dbReference>
<evidence type="ECO:0000313" key="7">
    <source>
        <dbReference type="Proteomes" id="UP000246050"/>
    </source>
</evidence>
<dbReference type="Gene3D" id="3.40.50.1820">
    <property type="entry name" value="alpha/beta hydrolase"/>
    <property type="match status" value="1"/>
</dbReference>
<dbReference type="PANTHER" id="PTHR33630:SF9">
    <property type="entry name" value="CUTINASE 4"/>
    <property type="match status" value="1"/>
</dbReference>
<dbReference type="SMART" id="SM01110">
    <property type="entry name" value="Cutinase"/>
    <property type="match status" value="1"/>
</dbReference>
<organism evidence="6 7">
    <name type="scientific">Micromonospora sicca</name>
    <dbReference type="NCBI Taxonomy" id="2202420"/>
    <lineage>
        <taxon>Bacteria</taxon>
        <taxon>Bacillati</taxon>
        <taxon>Actinomycetota</taxon>
        <taxon>Actinomycetes</taxon>
        <taxon>Micromonosporales</taxon>
        <taxon>Micromonosporaceae</taxon>
        <taxon>Micromonospora</taxon>
    </lineage>
</organism>
<evidence type="ECO:0000256" key="4">
    <source>
        <dbReference type="ARBA" id="ARBA00023157"/>
    </source>
</evidence>
<keyword evidence="3" id="KW-0378">Hydrolase</keyword>
<protein>
    <recommendedName>
        <fullName evidence="8">Cutinase</fullName>
    </recommendedName>
</protein>
<dbReference type="PANTHER" id="PTHR33630">
    <property type="entry name" value="CUTINASE RV1984C-RELATED-RELATED"/>
    <property type="match status" value="1"/>
</dbReference>
<dbReference type="EMBL" id="QGKS01000215">
    <property type="protein sequence ID" value="PWR14767.1"/>
    <property type="molecule type" value="Genomic_DNA"/>
</dbReference>
<dbReference type="SUPFAM" id="SSF63829">
    <property type="entry name" value="Calcium-dependent phosphotriesterase"/>
    <property type="match status" value="1"/>
</dbReference>